<organism evidence="2 3">
    <name type="scientific">Vanrija albida</name>
    <dbReference type="NCBI Taxonomy" id="181172"/>
    <lineage>
        <taxon>Eukaryota</taxon>
        <taxon>Fungi</taxon>
        <taxon>Dikarya</taxon>
        <taxon>Basidiomycota</taxon>
        <taxon>Agaricomycotina</taxon>
        <taxon>Tremellomycetes</taxon>
        <taxon>Trichosporonales</taxon>
        <taxon>Trichosporonaceae</taxon>
        <taxon>Vanrija</taxon>
    </lineage>
</organism>
<keyword evidence="3" id="KW-1185">Reference proteome</keyword>
<dbReference type="EMBL" id="JBBXJM010000001">
    <property type="protein sequence ID" value="KAL1412330.1"/>
    <property type="molecule type" value="Genomic_DNA"/>
</dbReference>
<name>A0ABR3QC78_9TREE</name>
<protein>
    <recommendedName>
        <fullName evidence="4">Granulins domain-containing protein</fullName>
    </recommendedName>
</protein>
<sequence length="77" mass="8005">MLAPTLLAALVAASAVLAAPVDPVATKVPCPTGWLTCSPGACALPNRNEYCCGDRVCRVPCPPRKVCGTPWTPDKLQ</sequence>
<evidence type="ECO:0000313" key="2">
    <source>
        <dbReference type="EMBL" id="KAL1412330.1"/>
    </source>
</evidence>
<reference evidence="2 3" key="1">
    <citation type="submission" date="2023-08" db="EMBL/GenBank/DDBJ databases">
        <title>Annotated Genome Sequence of Vanrija albida AlHP1.</title>
        <authorList>
            <person name="Herzog R."/>
        </authorList>
    </citation>
    <scope>NUCLEOTIDE SEQUENCE [LARGE SCALE GENOMIC DNA]</scope>
    <source>
        <strain evidence="2 3">AlHP1</strain>
    </source>
</reference>
<proteinExistence type="predicted"/>
<dbReference type="GeneID" id="95981117"/>
<gene>
    <name evidence="2" type="ORF">Q8F55_000074</name>
</gene>
<accession>A0ABR3QC78</accession>
<feature type="chain" id="PRO_5045635605" description="Granulins domain-containing protein" evidence="1">
    <location>
        <begin position="19"/>
        <end position="77"/>
    </location>
</feature>
<comment type="caution">
    <text evidence="2">The sequence shown here is derived from an EMBL/GenBank/DDBJ whole genome shotgun (WGS) entry which is preliminary data.</text>
</comment>
<evidence type="ECO:0000256" key="1">
    <source>
        <dbReference type="SAM" id="SignalP"/>
    </source>
</evidence>
<keyword evidence="1" id="KW-0732">Signal</keyword>
<evidence type="ECO:0000313" key="3">
    <source>
        <dbReference type="Proteomes" id="UP001565368"/>
    </source>
</evidence>
<dbReference type="RefSeq" id="XP_069212274.1">
    <property type="nucleotide sequence ID" value="XM_069348730.1"/>
</dbReference>
<feature type="signal peptide" evidence="1">
    <location>
        <begin position="1"/>
        <end position="18"/>
    </location>
</feature>
<dbReference type="Proteomes" id="UP001565368">
    <property type="component" value="Unassembled WGS sequence"/>
</dbReference>
<evidence type="ECO:0008006" key="4">
    <source>
        <dbReference type="Google" id="ProtNLM"/>
    </source>
</evidence>